<dbReference type="RefSeq" id="WP_109811010.1">
    <property type="nucleotide sequence ID" value="NZ_QGKU01000029.1"/>
</dbReference>
<keyword evidence="2" id="KW-0129">CBS domain</keyword>
<organism evidence="6 7">
    <name type="scientific">Meridianimarinicoccus roseus</name>
    <dbReference type="NCBI Taxonomy" id="2072018"/>
    <lineage>
        <taxon>Bacteria</taxon>
        <taxon>Pseudomonadati</taxon>
        <taxon>Pseudomonadota</taxon>
        <taxon>Alphaproteobacteria</taxon>
        <taxon>Rhodobacterales</taxon>
        <taxon>Paracoccaceae</taxon>
        <taxon>Meridianimarinicoccus</taxon>
    </lineage>
</organism>
<dbReference type="InterPro" id="IPR046342">
    <property type="entry name" value="CBS_dom_sf"/>
</dbReference>
<gene>
    <name evidence="6" type="ORF">DKT77_07040</name>
</gene>
<accession>A0A2V2LJ96</accession>
<dbReference type="PANTHER" id="PTHR48108">
    <property type="entry name" value="CBS DOMAIN-CONTAINING PROTEIN CBSX2, CHLOROPLASTIC"/>
    <property type="match status" value="1"/>
</dbReference>
<sequence length="178" mass="19597">MAATDHVTMQLRDRPEYAGKPRPLTFPETASVREAVSAMTARRFGSVVVTDADGGIVGIVTERDVMTKVVNEGRAPDDTPLSEVMTRDVRVARETDDVLDWLRMMSNDRFRRLPVVNEAGKVTAVFTQGDFVSYTWPDLIQQAGTLTRASIGRNWALVLIGGGIALYSLLMVIVLQTV</sequence>
<keyword evidence="4" id="KW-0812">Transmembrane</keyword>
<feature type="transmembrane region" description="Helical" evidence="4">
    <location>
        <begin position="155"/>
        <end position="175"/>
    </location>
</feature>
<keyword evidence="4" id="KW-0472">Membrane</keyword>
<evidence type="ECO:0000313" key="7">
    <source>
        <dbReference type="Proteomes" id="UP000245680"/>
    </source>
</evidence>
<comment type="caution">
    <text evidence="6">The sequence shown here is derived from an EMBL/GenBank/DDBJ whole genome shotgun (WGS) entry which is preliminary data.</text>
</comment>
<evidence type="ECO:0000313" key="6">
    <source>
        <dbReference type="EMBL" id="PWR03217.1"/>
    </source>
</evidence>
<keyword evidence="1" id="KW-0677">Repeat</keyword>
<evidence type="ECO:0000256" key="4">
    <source>
        <dbReference type="SAM" id="Phobius"/>
    </source>
</evidence>
<dbReference type="InterPro" id="IPR000644">
    <property type="entry name" value="CBS_dom"/>
</dbReference>
<keyword evidence="7" id="KW-1185">Reference proteome</keyword>
<proteinExistence type="predicted"/>
<dbReference type="EMBL" id="QGKU01000029">
    <property type="protein sequence ID" value="PWR03217.1"/>
    <property type="molecule type" value="Genomic_DNA"/>
</dbReference>
<dbReference type="OrthoDB" id="9807125at2"/>
<protein>
    <submittedName>
        <fullName evidence="6">Signal transduction protein</fullName>
    </submittedName>
</protein>
<dbReference type="Pfam" id="PF00571">
    <property type="entry name" value="CBS"/>
    <property type="match status" value="2"/>
</dbReference>
<evidence type="ECO:0000256" key="3">
    <source>
        <dbReference type="SAM" id="MobiDB-lite"/>
    </source>
</evidence>
<dbReference type="InterPro" id="IPR051462">
    <property type="entry name" value="CBS_domain-containing"/>
</dbReference>
<name>A0A2V2LJ96_9RHOB</name>
<dbReference type="Gene3D" id="3.10.580.10">
    <property type="entry name" value="CBS-domain"/>
    <property type="match status" value="1"/>
</dbReference>
<dbReference type="SUPFAM" id="SSF54631">
    <property type="entry name" value="CBS-domain pair"/>
    <property type="match status" value="1"/>
</dbReference>
<evidence type="ECO:0000256" key="2">
    <source>
        <dbReference type="PROSITE-ProRule" id="PRU00703"/>
    </source>
</evidence>
<dbReference type="Proteomes" id="UP000245680">
    <property type="component" value="Unassembled WGS sequence"/>
</dbReference>
<feature type="region of interest" description="Disordered" evidence="3">
    <location>
        <begin position="1"/>
        <end position="23"/>
    </location>
</feature>
<dbReference type="AlphaFoldDB" id="A0A2V2LJ96"/>
<keyword evidence="4" id="KW-1133">Transmembrane helix</keyword>
<dbReference type="PROSITE" id="PS51371">
    <property type="entry name" value="CBS"/>
    <property type="match status" value="2"/>
</dbReference>
<feature type="domain" description="CBS" evidence="5">
    <location>
        <begin position="19"/>
        <end position="79"/>
    </location>
</feature>
<evidence type="ECO:0000259" key="5">
    <source>
        <dbReference type="PROSITE" id="PS51371"/>
    </source>
</evidence>
<feature type="domain" description="CBS" evidence="5">
    <location>
        <begin position="85"/>
        <end position="142"/>
    </location>
</feature>
<dbReference type="SMART" id="SM00116">
    <property type="entry name" value="CBS"/>
    <property type="match status" value="2"/>
</dbReference>
<evidence type="ECO:0000256" key="1">
    <source>
        <dbReference type="ARBA" id="ARBA00022737"/>
    </source>
</evidence>
<reference evidence="6 7" key="1">
    <citation type="submission" date="2018-05" db="EMBL/GenBank/DDBJ databases">
        <title>Rhodobacteraceae gen. nov., sp. nov. isolated from sea water.</title>
        <authorList>
            <person name="Ren Y."/>
        </authorList>
    </citation>
    <scope>NUCLEOTIDE SEQUENCE [LARGE SCALE GENOMIC DNA]</scope>
    <source>
        <strain evidence="6 7">TG-679</strain>
    </source>
</reference>
<dbReference type="PANTHER" id="PTHR48108:SF26">
    <property type="entry name" value="CBS DOMAIN-CONTAINING PROTEIN DDB_G0289609"/>
    <property type="match status" value="1"/>
</dbReference>